<sequence length="132" mass="14830">HGTLLPENLHLMAAANPYRHLHEADKEAAVGLAFRFDQSTPSESSGTRSDARDLVYRVNELPVAFYDHIYDFGRLCDEAENTYIEEICQHGLPRSNFAANCVKWFVSLVQKSHRIARALSVDPESAVSLRDA</sequence>
<feature type="non-terminal residue" evidence="1">
    <location>
        <position position="1"/>
    </location>
</feature>
<protein>
    <submittedName>
        <fullName evidence="1">Uncharacterized protein</fullName>
    </submittedName>
</protein>
<gene>
    <name evidence="1" type="ORF">APZ42_009302</name>
</gene>
<dbReference type="Proteomes" id="UP000076858">
    <property type="component" value="Unassembled WGS sequence"/>
</dbReference>
<evidence type="ECO:0000313" key="2">
    <source>
        <dbReference type="Proteomes" id="UP000076858"/>
    </source>
</evidence>
<organism evidence="1 2">
    <name type="scientific">Daphnia magna</name>
    <dbReference type="NCBI Taxonomy" id="35525"/>
    <lineage>
        <taxon>Eukaryota</taxon>
        <taxon>Metazoa</taxon>
        <taxon>Ecdysozoa</taxon>
        <taxon>Arthropoda</taxon>
        <taxon>Crustacea</taxon>
        <taxon>Branchiopoda</taxon>
        <taxon>Diplostraca</taxon>
        <taxon>Cladocera</taxon>
        <taxon>Anomopoda</taxon>
        <taxon>Daphniidae</taxon>
        <taxon>Daphnia</taxon>
    </lineage>
</organism>
<dbReference type="InterPro" id="IPR031248">
    <property type="entry name" value="RNF213"/>
</dbReference>
<dbReference type="PANTHER" id="PTHR22605">
    <property type="entry name" value="RZ-TYPE DOMAIN-CONTAINING PROTEIN"/>
    <property type="match status" value="1"/>
</dbReference>
<proteinExistence type="predicted"/>
<dbReference type="PANTHER" id="PTHR22605:SF16">
    <property type="entry name" value="E3 UBIQUITIN-PROTEIN LIGASE RNF213"/>
    <property type="match status" value="1"/>
</dbReference>
<dbReference type="EMBL" id="LRGB01025094">
    <property type="protein sequence ID" value="KZR96385.1"/>
    <property type="molecule type" value="Genomic_DNA"/>
</dbReference>
<feature type="non-terminal residue" evidence="1">
    <location>
        <position position="132"/>
    </location>
</feature>
<accession>A0A164E3F3</accession>
<keyword evidence="2" id="KW-1185">Reference proteome</keyword>
<dbReference type="GO" id="GO:0004842">
    <property type="term" value="F:ubiquitin-protein transferase activity"/>
    <property type="evidence" value="ECO:0007669"/>
    <property type="project" value="InterPro"/>
</dbReference>
<comment type="caution">
    <text evidence="1">The sequence shown here is derived from an EMBL/GenBank/DDBJ whole genome shotgun (WGS) entry which is preliminary data.</text>
</comment>
<name>A0A164E3F3_9CRUS</name>
<dbReference type="AlphaFoldDB" id="A0A164E3F3"/>
<reference evidence="1 2" key="1">
    <citation type="submission" date="2016-03" db="EMBL/GenBank/DDBJ databases">
        <title>EvidentialGene: Evidence-directed Construction of Genes on Genomes.</title>
        <authorList>
            <person name="Gilbert D.G."/>
            <person name="Choi J.-H."/>
            <person name="Mockaitis K."/>
            <person name="Colbourne J."/>
            <person name="Pfrender M."/>
        </authorList>
    </citation>
    <scope>NUCLEOTIDE SEQUENCE [LARGE SCALE GENOMIC DNA]</scope>
    <source>
        <strain evidence="1 2">Xinb3</strain>
        <tissue evidence="1">Complete organism</tissue>
    </source>
</reference>
<dbReference type="GO" id="GO:0016887">
    <property type="term" value="F:ATP hydrolysis activity"/>
    <property type="evidence" value="ECO:0007669"/>
    <property type="project" value="InterPro"/>
</dbReference>
<dbReference type="STRING" id="35525.A0A164E3F3"/>
<evidence type="ECO:0000313" key="1">
    <source>
        <dbReference type="EMBL" id="KZR96385.1"/>
    </source>
</evidence>